<gene>
    <name evidence="2" type="ORF">QF035_005076</name>
</gene>
<protein>
    <submittedName>
        <fullName evidence="2">Uncharacterized protein</fullName>
    </submittedName>
</protein>
<dbReference type="Proteomes" id="UP001230328">
    <property type="component" value="Unassembled WGS sequence"/>
</dbReference>
<evidence type="ECO:0000313" key="2">
    <source>
        <dbReference type="EMBL" id="MDQ1027494.1"/>
    </source>
</evidence>
<feature type="compositionally biased region" description="Basic and acidic residues" evidence="1">
    <location>
        <begin position="71"/>
        <end position="93"/>
    </location>
</feature>
<proteinExistence type="predicted"/>
<evidence type="ECO:0000256" key="1">
    <source>
        <dbReference type="SAM" id="MobiDB-lite"/>
    </source>
</evidence>
<sequence>MSVDGRDESPGEGGAEAGGLPSPQVPSQGGRAKGTPAGSPEAVPTQRDRREWHDSGVLPPPIELPPADAELIERMRSGDDTAYDRADRADALGRRHRVRGAVPAPRGRRPPVRAHLLPGRPHR</sequence>
<name>A0ABU0SVB9_9ACTN</name>
<comment type="caution">
    <text evidence="2">The sequence shown here is derived from an EMBL/GenBank/DDBJ whole genome shotgun (WGS) entry which is preliminary data.</text>
</comment>
<evidence type="ECO:0000313" key="3">
    <source>
        <dbReference type="Proteomes" id="UP001230328"/>
    </source>
</evidence>
<dbReference type="EMBL" id="JAUSZI010000002">
    <property type="protein sequence ID" value="MDQ1027494.1"/>
    <property type="molecule type" value="Genomic_DNA"/>
</dbReference>
<accession>A0ABU0SVB9</accession>
<reference evidence="2 3" key="1">
    <citation type="submission" date="2023-07" db="EMBL/GenBank/DDBJ databases">
        <title>Comparative genomics of wheat-associated soil bacteria to identify genetic determinants of phenazine resistance.</title>
        <authorList>
            <person name="Mouncey N."/>
        </authorList>
    </citation>
    <scope>NUCLEOTIDE SEQUENCE [LARGE SCALE GENOMIC DNA]</scope>
    <source>
        <strain evidence="2 3">V2I4</strain>
    </source>
</reference>
<keyword evidence="3" id="KW-1185">Reference proteome</keyword>
<organism evidence="2 3">
    <name type="scientific">Streptomyces umbrinus</name>
    <dbReference type="NCBI Taxonomy" id="67370"/>
    <lineage>
        <taxon>Bacteria</taxon>
        <taxon>Bacillati</taxon>
        <taxon>Actinomycetota</taxon>
        <taxon>Actinomycetes</taxon>
        <taxon>Kitasatosporales</taxon>
        <taxon>Streptomycetaceae</taxon>
        <taxon>Streptomyces</taxon>
        <taxon>Streptomyces phaeochromogenes group</taxon>
    </lineage>
</organism>
<feature type="region of interest" description="Disordered" evidence="1">
    <location>
        <begin position="1"/>
        <end position="123"/>
    </location>
</feature>